<proteinExistence type="predicted"/>
<dbReference type="Proteomes" id="UP001182247">
    <property type="component" value="Unassembled WGS sequence"/>
</dbReference>
<organism evidence="1 2">
    <name type="scientific">Morganella morganii</name>
    <name type="common">Proteus morganii</name>
    <dbReference type="NCBI Taxonomy" id="582"/>
    <lineage>
        <taxon>Bacteria</taxon>
        <taxon>Pseudomonadati</taxon>
        <taxon>Pseudomonadota</taxon>
        <taxon>Gammaproteobacteria</taxon>
        <taxon>Enterobacterales</taxon>
        <taxon>Morganellaceae</taxon>
        <taxon>Morganella</taxon>
    </lineage>
</organism>
<dbReference type="Gene3D" id="3.30.910.10">
    <property type="entry name" value="DinI-like"/>
    <property type="match status" value="1"/>
</dbReference>
<reference evidence="1" key="1">
    <citation type="submission" date="2023-02" db="EMBL/GenBank/DDBJ databases">
        <title>Detection, antimicrobial susceptibility and genomic characterization of NDM-producing species of Morganellaceae, Yersiniaceae, and Enterobacteriaceae other than Klebsiella.</title>
        <authorList>
            <person name="Camargo C.H."/>
            <person name="Sacchi C.T."/>
            <person name="Campos K.R."/>
        </authorList>
    </citation>
    <scope>NUCLEOTIDE SEQUENCE</scope>
    <source>
        <strain evidence="1">1189_21</strain>
    </source>
</reference>
<dbReference type="EMBL" id="JAPKIY010000023">
    <property type="protein sequence ID" value="MDS0899044.1"/>
    <property type="molecule type" value="Genomic_DNA"/>
</dbReference>
<dbReference type="SUPFAM" id="SSF54857">
    <property type="entry name" value="DNA damage-inducible protein DinI"/>
    <property type="match status" value="1"/>
</dbReference>
<protein>
    <submittedName>
        <fullName evidence="1">DinI-like family protein</fullName>
    </submittedName>
</protein>
<dbReference type="PANTHER" id="PTHR36572">
    <property type="entry name" value="DNA DAMAGE-INDUCIBLE PROTEIN I-RELATED"/>
    <property type="match status" value="1"/>
</dbReference>
<dbReference type="RefSeq" id="WP_195432542.1">
    <property type="nucleotide sequence ID" value="NZ_JADNHI010000012.1"/>
</dbReference>
<sequence length="94" mass="10797">MLHIEVIFSNNQKEMVPPGTFEALEKEIDRKLRAQYQDMNIRIVWGTNAAMSVTGGKNDKDSKKIKEIVQEIFEDGSWVPEMEGASDDVDYFDK</sequence>
<dbReference type="GO" id="GO:0009432">
    <property type="term" value="P:SOS response"/>
    <property type="evidence" value="ECO:0007669"/>
    <property type="project" value="TreeGrafter"/>
</dbReference>
<name>A0AAE4FDL3_MORMO</name>
<evidence type="ECO:0000313" key="2">
    <source>
        <dbReference type="Proteomes" id="UP001182247"/>
    </source>
</evidence>
<comment type="caution">
    <text evidence="1">The sequence shown here is derived from an EMBL/GenBank/DDBJ whole genome shotgun (WGS) entry which is preliminary data.</text>
</comment>
<accession>A0AAE4FDL3</accession>
<dbReference type="InterPro" id="IPR010391">
    <property type="entry name" value="DNA_damage-inducible_DinI-like"/>
</dbReference>
<dbReference type="InterPro" id="IPR036687">
    <property type="entry name" value="DinI-like_sf"/>
</dbReference>
<gene>
    <name evidence="1" type="ORF">OSC06_13785</name>
</gene>
<dbReference type="PANTHER" id="PTHR36572:SF2">
    <property type="entry name" value="DNA DAMAGE-INDUCIBLE PROTEIN I"/>
    <property type="match status" value="1"/>
</dbReference>
<dbReference type="AlphaFoldDB" id="A0AAE4FDL3"/>
<dbReference type="Pfam" id="PF06183">
    <property type="entry name" value="DinI"/>
    <property type="match status" value="1"/>
</dbReference>
<evidence type="ECO:0000313" key="1">
    <source>
        <dbReference type="EMBL" id="MDS0899044.1"/>
    </source>
</evidence>